<comment type="caution">
    <text evidence="2">The sequence shown here is derived from an EMBL/GenBank/DDBJ whole genome shotgun (WGS) entry which is preliminary data.</text>
</comment>
<feature type="domain" description="HTH cro/C1-type" evidence="1">
    <location>
        <begin position="1"/>
        <end position="36"/>
    </location>
</feature>
<keyword evidence="3" id="KW-1185">Reference proteome</keyword>
<name>A0A917DED3_9MICO</name>
<evidence type="ECO:0000259" key="1">
    <source>
        <dbReference type="PROSITE" id="PS50943"/>
    </source>
</evidence>
<dbReference type="EMBL" id="BMHO01000001">
    <property type="protein sequence ID" value="GGD33358.1"/>
    <property type="molecule type" value="Genomic_DNA"/>
</dbReference>
<dbReference type="InterPro" id="IPR001387">
    <property type="entry name" value="Cro/C1-type_HTH"/>
</dbReference>
<dbReference type="Gene3D" id="1.10.260.40">
    <property type="entry name" value="lambda repressor-like DNA-binding domains"/>
    <property type="match status" value="1"/>
</dbReference>
<dbReference type="SUPFAM" id="SSF47413">
    <property type="entry name" value="lambda repressor-like DNA-binding domains"/>
    <property type="match status" value="1"/>
</dbReference>
<dbReference type="AlphaFoldDB" id="A0A917DED3"/>
<sequence length="53" mass="5706">MTLKEVAFAADTSISYLSKVERGEFAPSQEYVAKVAFVISRSMLPAPVKAKAA</sequence>
<proteinExistence type="predicted"/>
<dbReference type="PROSITE" id="PS50943">
    <property type="entry name" value="HTH_CROC1"/>
    <property type="match status" value="1"/>
</dbReference>
<dbReference type="GO" id="GO:0003677">
    <property type="term" value="F:DNA binding"/>
    <property type="evidence" value="ECO:0007669"/>
    <property type="project" value="InterPro"/>
</dbReference>
<gene>
    <name evidence="2" type="ORF">GCM10010915_12180</name>
</gene>
<dbReference type="InterPro" id="IPR010982">
    <property type="entry name" value="Lambda_DNA-bd_dom_sf"/>
</dbReference>
<dbReference type="CDD" id="cd00093">
    <property type="entry name" value="HTH_XRE"/>
    <property type="match status" value="1"/>
</dbReference>
<organism evidence="2 3">
    <name type="scientific">Microbacterium faecale</name>
    <dbReference type="NCBI Taxonomy" id="1804630"/>
    <lineage>
        <taxon>Bacteria</taxon>
        <taxon>Bacillati</taxon>
        <taxon>Actinomycetota</taxon>
        <taxon>Actinomycetes</taxon>
        <taxon>Micrococcales</taxon>
        <taxon>Microbacteriaceae</taxon>
        <taxon>Microbacterium</taxon>
    </lineage>
</organism>
<accession>A0A917DED3</accession>
<evidence type="ECO:0000313" key="3">
    <source>
        <dbReference type="Proteomes" id="UP000633205"/>
    </source>
</evidence>
<reference evidence="2" key="1">
    <citation type="journal article" date="2014" name="Int. J. Syst. Evol. Microbiol.">
        <title>Complete genome sequence of Corynebacterium casei LMG S-19264T (=DSM 44701T), isolated from a smear-ripened cheese.</title>
        <authorList>
            <consortium name="US DOE Joint Genome Institute (JGI-PGF)"/>
            <person name="Walter F."/>
            <person name="Albersmeier A."/>
            <person name="Kalinowski J."/>
            <person name="Ruckert C."/>
        </authorList>
    </citation>
    <scope>NUCLEOTIDE SEQUENCE</scope>
    <source>
        <strain evidence="2">CGMCC 1.15152</strain>
    </source>
</reference>
<evidence type="ECO:0000313" key="2">
    <source>
        <dbReference type="EMBL" id="GGD33358.1"/>
    </source>
</evidence>
<protein>
    <recommendedName>
        <fullName evidence="1">HTH cro/C1-type domain-containing protein</fullName>
    </recommendedName>
</protein>
<reference evidence="2" key="2">
    <citation type="submission" date="2020-09" db="EMBL/GenBank/DDBJ databases">
        <authorList>
            <person name="Sun Q."/>
            <person name="Zhou Y."/>
        </authorList>
    </citation>
    <scope>NUCLEOTIDE SEQUENCE</scope>
    <source>
        <strain evidence="2">CGMCC 1.15152</strain>
    </source>
</reference>
<dbReference type="Proteomes" id="UP000633205">
    <property type="component" value="Unassembled WGS sequence"/>
</dbReference>
<dbReference type="Pfam" id="PF01381">
    <property type="entry name" value="HTH_3"/>
    <property type="match status" value="1"/>
</dbReference>